<name>A0ABT1EDS9_9FIRM</name>
<dbReference type="InterPro" id="IPR050469">
    <property type="entry name" value="Diguanylate_Cyclase"/>
</dbReference>
<dbReference type="NCBIfam" id="TIGR00254">
    <property type="entry name" value="GGDEF"/>
    <property type="match status" value="1"/>
</dbReference>
<protein>
    <submittedName>
        <fullName evidence="3">GGDEF domain-containing protein</fullName>
    </submittedName>
</protein>
<dbReference type="InterPro" id="IPR000160">
    <property type="entry name" value="GGDEF_dom"/>
</dbReference>
<accession>A0ABT1EDS9</accession>
<dbReference type="PANTHER" id="PTHR45138:SF9">
    <property type="entry name" value="DIGUANYLATE CYCLASE DGCM-RELATED"/>
    <property type="match status" value="1"/>
</dbReference>
<comment type="caution">
    <text evidence="3">The sequence shown here is derived from an EMBL/GenBank/DDBJ whole genome shotgun (WGS) entry which is preliminary data.</text>
</comment>
<dbReference type="InterPro" id="IPR043128">
    <property type="entry name" value="Rev_trsase/Diguanyl_cyclase"/>
</dbReference>
<dbReference type="PANTHER" id="PTHR45138">
    <property type="entry name" value="REGULATORY COMPONENTS OF SENSORY TRANSDUCTION SYSTEM"/>
    <property type="match status" value="1"/>
</dbReference>
<feature type="transmembrane region" description="Helical" evidence="1">
    <location>
        <begin position="20"/>
        <end position="39"/>
    </location>
</feature>
<evidence type="ECO:0000259" key="2">
    <source>
        <dbReference type="PROSITE" id="PS50887"/>
    </source>
</evidence>
<dbReference type="RefSeq" id="WP_262067748.1">
    <property type="nucleotide sequence ID" value="NZ_JAMXOC010000001.1"/>
</dbReference>
<gene>
    <name evidence="3" type="ORF">NK118_01070</name>
</gene>
<dbReference type="Proteomes" id="UP001523565">
    <property type="component" value="Unassembled WGS sequence"/>
</dbReference>
<organism evidence="3 4">
    <name type="scientific">Ohessyouella blattaphilus</name>
    <dbReference type="NCBI Taxonomy" id="2949333"/>
    <lineage>
        <taxon>Bacteria</taxon>
        <taxon>Bacillati</taxon>
        <taxon>Bacillota</taxon>
        <taxon>Clostridia</taxon>
        <taxon>Lachnospirales</taxon>
        <taxon>Lachnospiraceae</taxon>
        <taxon>Ohessyouella</taxon>
    </lineage>
</organism>
<dbReference type="CDD" id="cd01949">
    <property type="entry name" value="GGDEF"/>
    <property type="match status" value="1"/>
</dbReference>
<keyword evidence="1" id="KW-0472">Membrane</keyword>
<feature type="domain" description="GGDEF" evidence="2">
    <location>
        <begin position="265"/>
        <end position="409"/>
    </location>
</feature>
<evidence type="ECO:0000313" key="4">
    <source>
        <dbReference type="Proteomes" id="UP001523565"/>
    </source>
</evidence>
<dbReference type="Pfam" id="PF00990">
    <property type="entry name" value="GGDEF"/>
    <property type="match status" value="1"/>
</dbReference>
<dbReference type="SUPFAM" id="SSF55073">
    <property type="entry name" value="Nucleotide cyclase"/>
    <property type="match status" value="1"/>
</dbReference>
<evidence type="ECO:0000313" key="3">
    <source>
        <dbReference type="EMBL" id="MCP1108843.1"/>
    </source>
</evidence>
<dbReference type="Gene3D" id="3.30.70.270">
    <property type="match status" value="1"/>
</dbReference>
<sequence>MERRKSSFGGTKRRGRSLSVFIFVIIVSIIIISSTILNISNVREQQTILEESIEAQIMSVCISARDIVNEYPFVEYNSQKDVDEDWEQYSELRSRLRLLAKETGVTFIYALKMLEGEPQFVIDSDEADEELFIPYELSQVHMDAFAGREGAGVMNVVDMYGTFNSGALPLFHEGKLIGIISVDIEDSYIQKSRSAGFRNEIISVAAMIVTLCALASFAYTFYRRTRDERKRLEGIALFDAVTGLPNRTNFGIYMEALRERRGEKYPFLLCFIDLDNFKIINDVLGHDEGDVVLQRMGAFLEGHNKTAKKKWGDSNEIGICARIGGDEFLYVIGGINDKEIAKDVVASLYEEYESSELKHYHLEYGLGFSVGISHSPSDGTEVDMLINNADNAMYVAKKSGKNRYFVFEEKENER</sequence>
<reference evidence="3 4" key="1">
    <citation type="journal article" date="2022" name="Genome Biol. Evol.">
        <title>Host diet, physiology and behaviors set the stage for Lachnospiraceae cladogenesis.</title>
        <authorList>
            <person name="Vera-Ponce De Leon A."/>
            <person name="Schneider M."/>
            <person name="Jahnes B.C."/>
            <person name="Sadowski V."/>
            <person name="Camuy-Velez L.A."/>
            <person name="Duan J."/>
            <person name="Sabree Z.L."/>
        </authorList>
    </citation>
    <scope>NUCLEOTIDE SEQUENCE [LARGE SCALE GENOMIC DNA]</scope>
    <source>
        <strain evidence="3 4">PAL227</strain>
    </source>
</reference>
<dbReference type="SMART" id="SM00267">
    <property type="entry name" value="GGDEF"/>
    <property type="match status" value="1"/>
</dbReference>
<keyword evidence="4" id="KW-1185">Reference proteome</keyword>
<proteinExistence type="predicted"/>
<keyword evidence="1" id="KW-1133">Transmembrane helix</keyword>
<dbReference type="EMBL" id="JAMZFV010000001">
    <property type="protein sequence ID" value="MCP1108843.1"/>
    <property type="molecule type" value="Genomic_DNA"/>
</dbReference>
<keyword evidence="1" id="KW-0812">Transmembrane</keyword>
<evidence type="ECO:0000256" key="1">
    <source>
        <dbReference type="SAM" id="Phobius"/>
    </source>
</evidence>
<dbReference type="PROSITE" id="PS50887">
    <property type="entry name" value="GGDEF"/>
    <property type="match status" value="1"/>
</dbReference>
<feature type="transmembrane region" description="Helical" evidence="1">
    <location>
        <begin position="201"/>
        <end position="222"/>
    </location>
</feature>
<dbReference type="InterPro" id="IPR029787">
    <property type="entry name" value="Nucleotide_cyclase"/>
</dbReference>